<reference evidence="3 4" key="1">
    <citation type="submission" date="2020-11" db="EMBL/GenBank/DDBJ databases">
        <authorList>
            <person name="Wallbank WR R."/>
            <person name="Pardo Diaz C."/>
            <person name="Kozak K."/>
            <person name="Martin S."/>
            <person name="Jiggins C."/>
            <person name="Moest M."/>
            <person name="Warren A I."/>
            <person name="Generalovic N T."/>
            <person name="Byers J.R.P. K."/>
            <person name="Montejo-Kovacevich G."/>
            <person name="Yen C E."/>
        </authorList>
    </citation>
    <scope>NUCLEOTIDE SEQUENCE [LARGE SCALE GENOMIC DNA]</scope>
</reference>
<dbReference type="AlphaFoldDB" id="A0A7R8UD17"/>
<evidence type="ECO:0000313" key="3">
    <source>
        <dbReference type="EMBL" id="CAD7078458.1"/>
    </source>
</evidence>
<dbReference type="OrthoDB" id="7984667at2759"/>
<dbReference type="OMA" id="CESSPAN"/>
<feature type="domain" description="DUF753" evidence="2">
    <location>
        <begin position="42"/>
        <end position="115"/>
    </location>
</feature>
<feature type="domain" description="DUF753" evidence="2">
    <location>
        <begin position="296"/>
        <end position="372"/>
    </location>
</feature>
<proteinExistence type="predicted"/>
<accession>A0A7R8UD17</accession>
<evidence type="ECO:0000256" key="1">
    <source>
        <dbReference type="SAM" id="SignalP"/>
    </source>
</evidence>
<keyword evidence="1" id="KW-0732">Signal</keyword>
<evidence type="ECO:0000313" key="4">
    <source>
        <dbReference type="Proteomes" id="UP000594454"/>
    </source>
</evidence>
<dbReference type="EMBL" id="LR899009">
    <property type="protein sequence ID" value="CAD7078458.1"/>
    <property type="molecule type" value="Genomic_DNA"/>
</dbReference>
<name>A0A7R8UD17_HERIL</name>
<feature type="domain" description="DUF753" evidence="2">
    <location>
        <begin position="381"/>
        <end position="446"/>
    </location>
</feature>
<keyword evidence="4" id="KW-1185">Reference proteome</keyword>
<sequence length="478" mass="51060">MGYKISFVIFGIICLSGLAYGEVIDASNIEQVNGQVVFNNVSCYTCEGPNCSVADVTTLPVQQCDLFGAQCATTFNVNGTVSARGCSNLLSMTANATCISAPGQLCFYCVSPLCNTALNRTEFVECYQCDSYSNSECVWNTNDSSISVVQCNQGCIVALLPKSSSDNETYETYRGCGSEVSALGMTSCDGNNGSCWSCNGTKCNDFNEPSDRLVCNFCANADCNETFSQDCLSYRADDKCAYVLTVNGTISYLACASNFPPSTLDYMKGLGILVECDGVNCNTLTNAPHLQLNTSTCVSCSSDQNEFCATDPSKITTTVECTDLNKLCVTRITSEGHTVRGCLADQSQSDFLDCYTGSNSTYCSTCNATSCNNEIFPADRLSCYVCNSNDDQACESSPANATVCPIYSPEETCTQYLLNSTTIRGCSSQFPCAGEKCSPCDTSACNDKDLNNGSATIQTTGAVLFAALLVFVFQKLEL</sequence>
<evidence type="ECO:0000259" key="2">
    <source>
        <dbReference type="Pfam" id="PF05444"/>
    </source>
</evidence>
<dbReference type="InParanoid" id="A0A7R8UD17"/>
<dbReference type="PANTHER" id="PTHR21721:SF27">
    <property type="entry name" value="GH09876P"/>
    <property type="match status" value="1"/>
</dbReference>
<dbReference type="PANTHER" id="PTHR21721">
    <property type="entry name" value="GH09876P-RELATED"/>
    <property type="match status" value="1"/>
</dbReference>
<feature type="chain" id="PRO_5030806159" description="DUF753 domain-containing protein" evidence="1">
    <location>
        <begin position="22"/>
        <end position="478"/>
    </location>
</feature>
<feature type="signal peptide" evidence="1">
    <location>
        <begin position="1"/>
        <end position="21"/>
    </location>
</feature>
<dbReference type="InterPro" id="IPR008472">
    <property type="entry name" value="DUF753"/>
</dbReference>
<protein>
    <recommendedName>
        <fullName evidence="2">DUF753 domain-containing protein</fullName>
    </recommendedName>
</protein>
<gene>
    <name evidence="3" type="ORF">HERILL_LOCUS1725</name>
</gene>
<dbReference type="Proteomes" id="UP000594454">
    <property type="component" value="Chromosome 1"/>
</dbReference>
<organism evidence="3 4">
    <name type="scientific">Hermetia illucens</name>
    <name type="common">Black soldier fly</name>
    <dbReference type="NCBI Taxonomy" id="343691"/>
    <lineage>
        <taxon>Eukaryota</taxon>
        <taxon>Metazoa</taxon>
        <taxon>Ecdysozoa</taxon>
        <taxon>Arthropoda</taxon>
        <taxon>Hexapoda</taxon>
        <taxon>Insecta</taxon>
        <taxon>Pterygota</taxon>
        <taxon>Neoptera</taxon>
        <taxon>Endopterygota</taxon>
        <taxon>Diptera</taxon>
        <taxon>Brachycera</taxon>
        <taxon>Stratiomyomorpha</taxon>
        <taxon>Stratiomyidae</taxon>
        <taxon>Hermetiinae</taxon>
        <taxon>Hermetia</taxon>
    </lineage>
</organism>
<feature type="domain" description="DUF753" evidence="2">
    <location>
        <begin position="125"/>
        <end position="204"/>
    </location>
</feature>
<dbReference type="Pfam" id="PF05444">
    <property type="entry name" value="DUF753"/>
    <property type="match status" value="4"/>
</dbReference>